<feature type="compositionally biased region" description="Low complexity" evidence="1">
    <location>
        <begin position="236"/>
        <end position="256"/>
    </location>
</feature>
<gene>
    <name evidence="3" type="ORF">PVAR5_8878</name>
</gene>
<dbReference type="OrthoDB" id="5417811at2759"/>
<keyword evidence="4" id="KW-1185">Reference proteome</keyword>
<keyword evidence="2" id="KW-1133">Transmembrane helix</keyword>
<feature type="region of interest" description="Disordered" evidence="1">
    <location>
        <begin position="230"/>
        <end position="304"/>
    </location>
</feature>
<evidence type="ECO:0000256" key="2">
    <source>
        <dbReference type="SAM" id="Phobius"/>
    </source>
</evidence>
<feature type="transmembrane region" description="Helical" evidence="2">
    <location>
        <begin position="126"/>
        <end position="153"/>
    </location>
</feature>
<accession>V5GDH9</accession>
<keyword evidence="2" id="KW-0472">Membrane</keyword>
<reference evidence="4" key="1">
    <citation type="journal article" date="2014" name="Genome Announc.">
        <title>Draft genome sequence of the formaldehyde-resistant fungus Byssochlamys spectabilis No. 5 (anamorph Paecilomyces variotii No. 5) (NBRC109023).</title>
        <authorList>
            <person name="Oka T."/>
            <person name="Ekino K."/>
            <person name="Fukuda K."/>
            <person name="Nomura Y."/>
        </authorList>
    </citation>
    <scope>NUCLEOTIDE SEQUENCE [LARGE SCALE GENOMIC DNA]</scope>
    <source>
        <strain evidence="4">No. 5 / NBRC 109023</strain>
    </source>
</reference>
<dbReference type="eggNOG" id="ENOG502S8TD">
    <property type="taxonomic scope" value="Eukaryota"/>
</dbReference>
<dbReference type="InParanoid" id="V5GDH9"/>
<evidence type="ECO:0000313" key="4">
    <source>
        <dbReference type="Proteomes" id="UP000018001"/>
    </source>
</evidence>
<feature type="region of interest" description="Disordered" evidence="1">
    <location>
        <begin position="1"/>
        <end position="83"/>
    </location>
</feature>
<feature type="compositionally biased region" description="Polar residues" evidence="1">
    <location>
        <begin position="1"/>
        <end position="18"/>
    </location>
</feature>
<evidence type="ECO:0000313" key="3">
    <source>
        <dbReference type="EMBL" id="GAE00142.1"/>
    </source>
</evidence>
<dbReference type="HOGENOM" id="CLU_915254_0_0_1"/>
<comment type="caution">
    <text evidence="3">The sequence shown here is derived from an EMBL/GenBank/DDBJ whole genome shotgun (WGS) entry which is preliminary data.</text>
</comment>
<dbReference type="EMBL" id="BAUL01000358">
    <property type="protein sequence ID" value="GAE00142.1"/>
    <property type="molecule type" value="Genomic_DNA"/>
</dbReference>
<organism evidence="3 4">
    <name type="scientific">Byssochlamys spectabilis (strain No. 5 / NBRC 109023)</name>
    <name type="common">Paecilomyces variotii</name>
    <dbReference type="NCBI Taxonomy" id="1356009"/>
    <lineage>
        <taxon>Eukaryota</taxon>
        <taxon>Fungi</taxon>
        <taxon>Dikarya</taxon>
        <taxon>Ascomycota</taxon>
        <taxon>Pezizomycotina</taxon>
        <taxon>Eurotiomycetes</taxon>
        <taxon>Eurotiomycetidae</taxon>
        <taxon>Eurotiales</taxon>
        <taxon>Thermoascaceae</taxon>
        <taxon>Paecilomyces</taxon>
    </lineage>
</organism>
<dbReference type="AlphaFoldDB" id="V5GDH9"/>
<proteinExistence type="predicted"/>
<name>V5GDH9_BYSSN</name>
<protein>
    <submittedName>
        <fullName evidence="3">Uncharacterized protein</fullName>
    </submittedName>
</protein>
<sequence length="304" mass="33798">MELPTPATTGNPASSRSRLGNLRIFGRRSPTDAPEARPPMTEVPRRFGLRPFRSQYASGDDNGGLPRRLFLPGRHRNRRQSGESTELERGLFYLLRSFGMENKGRISAIVDRRVWPIAVEAGRQEFHVMLILLTLILAVFFLHSVVKFIIVLVRGPPEFSDRPPSQVGPMGYATPQRPIHVILARDEELGEDVRNAGNKVTAPPPAYGLWRSSVRINPNLLYWQRVDEAEPKTGNDNDSSESNADANGNDNGNNNRNDNDNGESRPATAHRPPSYMSDTGVDYVLNAQPRSIAPRGQNDTAPQS</sequence>
<dbReference type="Proteomes" id="UP000018001">
    <property type="component" value="Unassembled WGS sequence"/>
</dbReference>
<evidence type="ECO:0000256" key="1">
    <source>
        <dbReference type="SAM" id="MobiDB-lite"/>
    </source>
</evidence>
<keyword evidence="2" id="KW-0812">Transmembrane</keyword>